<evidence type="ECO:0000313" key="13">
    <source>
        <dbReference type="EMBL" id="RLU23530.1"/>
    </source>
</evidence>
<dbReference type="EMBL" id="KK107785">
    <property type="protein sequence ID" value="EZA47791.1"/>
    <property type="molecule type" value="Genomic_DNA"/>
</dbReference>
<dbReference type="GO" id="GO:0003677">
    <property type="term" value="F:DNA binding"/>
    <property type="evidence" value="ECO:0007669"/>
    <property type="project" value="UniProtKB-KW"/>
</dbReference>
<evidence type="ECO:0000256" key="4">
    <source>
        <dbReference type="ARBA" id="ARBA00022692"/>
    </source>
</evidence>
<dbReference type="Proteomes" id="UP000053097">
    <property type="component" value="Unassembled WGS sequence"/>
</dbReference>
<dbReference type="GO" id="GO:0005789">
    <property type="term" value="C:endoplasmic reticulum membrane"/>
    <property type="evidence" value="ECO:0007669"/>
    <property type="project" value="TreeGrafter"/>
</dbReference>
<dbReference type="Gene3D" id="1.20.120.1630">
    <property type="match status" value="1"/>
</dbReference>
<evidence type="ECO:0000256" key="3">
    <source>
        <dbReference type="ARBA" id="ARBA00022553"/>
    </source>
</evidence>
<reference evidence="13" key="2">
    <citation type="journal article" date="2018" name="Genome Res.">
        <title>The genomic architecture and molecular evolution of ant odorant receptors.</title>
        <authorList>
            <person name="McKenzie S.K."/>
            <person name="Kronauer D.J.C."/>
        </authorList>
    </citation>
    <scope>NUCLEOTIDE SEQUENCE [LARGE SCALE GENOMIC DNA]</scope>
    <source>
        <strain evidence="13">Clonal line C1</strain>
    </source>
</reference>
<dbReference type="GO" id="GO:0050613">
    <property type="term" value="F:Delta14-sterol reductase activity"/>
    <property type="evidence" value="ECO:0007669"/>
    <property type="project" value="TreeGrafter"/>
</dbReference>
<dbReference type="InterPro" id="IPR001171">
    <property type="entry name" value="ERG24_DHCR-like"/>
</dbReference>
<dbReference type="OMA" id="HSSWHRY"/>
<keyword evidence="5 11" id="KW-1133">Transmembrane helix</keyword>
<dbReference type="Pfam" id="PF01222">
    <property type="entry name" value="ERG4_ERG24"/>
    <property type="match status" value="1"/>
</dbReference>
<dbReference type="GO" id="GO:0005637">
    <property type="term" value="C:nuclear inner membrane"/>
    <property type="evidence" value="ECO:0007669"/>
    <property type="project" value="UniProtKB-SubCell"/>
</dbReference>
<comment type="similarity">
    <text evidence="2">Belongs to the ERG4/ERG24 family.</text>
</comment>
<evidence type="ECO:0000256" key="10">
    <source>
        <dbReference type="SAM" id="MobiDB-lite"/>
    </source>
</evidence>
<feature type="compositionally biased region" description="Basic and acidic residues" evidence="10">
    <location>
        <begin position="231"/>
        <end position="244"/>
    </location>
</feature>
<dbReference type="EMBL" id="QOIP01000004">
    <property type="protein sequence ID" value="RLU23530.1"/>
    <property type="molecule type" value="Genomic_DNA"/>
</dbReference>
<feature type="transmembrane region" description="Helical" evidence="11">
    <location>
        <begin position="431"/>
        <end position="452"/>
    </location>
</feature>
<keyword evidence="6" id="KW-0238">DNA-binding</keyword>
<protein>
    <submittedName>
        <fullName evidence="12">Lamin-B receptor</fullName>
    </submittedName>
</protein>
<evidence type="ECO:0000256" key="11">
    <source>
        <dbReference type="SAM" id="Phobius"/>
    </source>
</evidence>
<dbReference type="SUPFAM" id="SSF63748">
    <property type="entry name" value="Tudor/PWWP/MBT"/>
    <property type="match status" value="1"/>
</dbReference>
<evidence type="ECO:0000256" key="9">
    <source>
        <dbReference type="ARBA" id="ARBA00023242"/>
    </source>
</evidence>
<keyword evidence="9" id="KW-0539">Nucleus</keyword>
<evidence type="ECO:0000256" key="7">
    <source>
        <dbReference type="ARBA" id="ARBA00023136"/>
    </source>
</evidence>
<organism evidence="12 14">
    <name type="scientific">Ooceraea biroi</name>
    <name type="common">Clonal raider ant</name>
    <name type="synonym">Cerapachys biroi</name>
    <dbReference type="NCBI Taxonomy" id="2015173"/>
    <lineage>
        <taxon>Eukaryota</taxon>
        <taxon>Metazoa</taxon>
        <taxon>Ecdysozoa</taxon>
        <taxon>Arthropoda</taxon>
        <taxon>Hexapoda</taxon>
        <taxon>Insecta</taxon>
        <taxon>Pterygota</taxon>
        <taxon>Neoptera</taxon>
        <taxon>Endopterygota</taxon>
        <taxon>Hymenoptera</taxon>
        <taxon>Apocrita</taxon>
        <taxon>Aculeata</taxon>
        <taxon>Formicoidea</taxon>
        <taxon>Formicidae</taxon>
        <taxon>Dorylinae</taxon>
        <taxon>Ooceraea</taxon>
    </lineage>
</organism>
<feature type="compositionally biased region" description="Low complexity" evidence="10">
    <location>
        <begin position="101"/>
        <end position="113"/>
    </location>
</feature>
<dbReference type="PANTHER" id="PTHR21257:SF55">
    <property type="entry name" value="DELTA(14)-STEROL REDUCTASE LBR"/>
    <property type="match status" value="1"/>
</dbReference>
<keyword evidence="8 12" id="KW-0675">Receptor</keyword>
<feature type="transmembrane region" description="Helical" evidence="11">
    <location>
        <begin position="528"/>
        <end position="549"/>
    </location>
</feature>
<keyword evidence="3" id="KW-0597">Phosphoprotein</keyword>
<evidence type="ECO:0000256" key="1">
    <source>
        <dbReference type="ARBA" id="ARBA00004473"/>
    </source>
</evidence>
<feature type="compositionally biased region" description="Basic and acidic residues" evidence="10">
    <location>
        <begin position="214"/>
        <end position="223"/>
    </location>
</feature>
<evidence type="ECO:0000313" key="12">
    <source>
        <dbReference type="EMBL" id="EZA47791.1"/>
    </source>
</evidence>
<evidence type="ECO:0000313" key="14">
    <source>
        <dbReference type="Proteomes" id="UP000053097"/>
    </source>
</evidence>
<feature type="region of interest" description="Disordered" evidence="10">
    <location>
        <begin position="43"/>
        <end position="121"/>
    </location>
</feature>
<feature type="transmembrane region" description="Helical" evidence="11">
    <location>
        <begin position="464"/>
        <end position="483"/>
    </location>
</feature>
<accession>A0A026VWA1</accession>
<dbReference type="STRING" id="2015173.A0A026VWA1"/>
<evidence type="ECO:0000256" key="8">
    <source>
        <dbReference type="ARBA" id="ARBA00023170"/>
    </source>
</evidence>
<gene>
    <name evidence="13" type="ORF">DMN91_003735</name>
    <name evidence="12" type="ORF">X777_15224</name>
</gene>
<evidence type="ECO:0000256" key="6">
    <source>
        <dbReference type="ARBA" id="ARBA00023125"/>
    </source>
</evidence>
<evidence type="ECO:0000256" key="2">
    <source>
        <dbReference type="ARBA" id="ARBA00005402"/>
    </source>
</evidence>
<dbReference type="Gene3D" id="2.30.30.140">
    <property type="match status" value="1"/>
</dbReference>
<feature type="compositionally biased region" description="Basic residues" evidence="10">
    <location>
        <begin position="79"/>
        <end position="100"/>
    </location>
</feature>
<proteinExistence type="inferred from homology"/>
<feature type="transmembrane region" description="Helical" evidence="11">
    <location>
        <begin position="254"/>
        <end position="277"/>
    </location>
</feature>
<dbReference type="AlphaFoldDB" id="A0A026VWA1"/>
<feature type="transmembrane region" description="Helical" evidence="11">
    <location>
        <begin position="366"/>
        <end position="390"/>
    </location>
</feature>
<keyword evidence="14" id="KW-1185">Reference proteome</keyword>
<reference evidence="12 14" key="1">
    <citation type="journal article" date="2014" name="Curr. Biol.">
        <title>The genome of the clonal raider ant Cerapachys biroi.</title>
        <authorList>
            <person name="Oxley P.R."/>
            <person name="Ji L."/>
            <person name="Fetter-Pruneda I."/>
            <person name="McKenzie S.K."/>
            <person name="Li C."/>
            <person name="Hu H."/>
            <person name="Zhang G."/>
            <person name="Kronauer D.J."/>
        </authorList>
    </citation>
    <scope>NUCLEOTIDE SEQUENCE [LARGE SCALE GENOMIC DNA]</scope>
</reference>
<keyword evidence="7 11" id="KW-0472">Membrane</keyword>
<dbReference type="PANTHER" id="PTHR21257">
    <property type="entry name" value="DELTA(14)-STEROL REDUCTASE"/>
    <property type="match status" value="1"/>
</dbReference>
<dbReference type="Proteomes" id="UP000279307">
    <property type="component" value="Chromosome 4"/>
</dbReference>
<evidence type="ECO:0000256" key="5">
    <source>
        <dbReference type="ARBA" id="ARBA00022989"/>
    </source>
</evidence>
<feature type="transmembrane region" description="Helical" evidence="11">
    <location>
        <begin position="342"/>
        <end position="360"/>
    </location>
</feature>
<sequence>MKYTEGEQVLAKHPALLEYHRGTILNIRGDRYKIKFDTGGEHTVSEDDIQHHRASRSTTRTSSRAPKKSPSKYSPSRKSPSRRSPSRRSPSRRSPSRRSPGRSPTTTTTSSRKLPVRNTRFAKISLPRIDYEGESNHKDEISAEEEKSIETIPLQQRLNAESTRRYRTKQFSNVKSEQEYRMGQFMRSIDRAVSLPLERKTYVHDYLPEEKERGYSVQRDQDLKQTFPSQESEKREEVAKREKEISNVGKPQEWGGWIGTSLLTLILPLSLILPQLLCSRERCGFASIKLSADLKSYINLHGLLSYILLLTLLAFISIVPIGRVVDGQQSKIGRLRYRVNGLLSALVATAAFVLCVYKNIQVDDYILSNIVQLSIGGWILGTISALGLYIKAERAPIANLNIYASTNSRIYNFWQGKEISPRIGTLDIKLLLIRTSFVGTLIVHMAILAKAFNGIGSLSVEQLNWTTILLVTLQLWYIVHGLINEAAILTSFEIMYEGTGYMTCVSRLLYPFLATLATRFTLYQRMEFNWYSAGICTASFLAGYVLYAISNLRKNAFRRNPVTPASWSETISTLRGKRLMLSGLWGYVRHPNYLGDIVIHWSFAGISLAGDILPFYAAIWLTLVLAYRAVRDNRRCQARYGYAWEQYCSRVKYMLLKHVF</sequence>
<dbReference type="GO" id="GO:0006695">
    <property type="term" value="P:cholesterol biosynthetic process"/>
    <property type="evidence" value="ECO:0007669"/>
    <property type="project" value="TreeGrafter"/>
</dbReference>
<feature type="transmembrane region" description="Helical" evidence="11">
    <location>
        <begin position="612"/>
        <end position="630"/>
    </location>
</feature>
<comment type="subcellular location">
    <subcellularLocation>
        <location evidence="1">Nucleus inner membrane</location>
        <topology evidence="1">Multi-pass membrane protein</topology>
    </subcellularLocation>
</comment>
<keyword evidence="4 11" id="KW-0812">Transmembrane</keyword>
<reference evidence="13" key="3">
    <citation type="submission" date="2018-07" db="EMBL/GenBank/DDBJ databases">
        <authorList>
            <person name="Mckenzie S.K."/>
            <person name="Kronauer D.J.C."/>
        </authorList>
    </citation>
    <scope>NUCLEOTIDE SEQUENCE</scope>
    <source>
        <strain evidence="13">Clonal line C1</strain>
    </source>
</reference>
<feature type="transmembrane region" description="Helical" evidence="11">
    <location>
        <begin position="297"/>
        <end position="321"/>
    </location>
</feature>
<feature type="region of interest" description="Disordered" evidence="10">
    <location>
        <begin position="214"/>
        <end position="244"/>
    </location>
</feature>
<name>A0A026VWA1_OOCBI</name>
<dbReference type="OrthoDB" id="5326588at2759"/>